<feature type="compositionally biased region" description="Pro residues" evidence="1">
    <location>
        <begin position="68"/>
        <end position="89"/>
    </location>
</feature>
<evidence type="ECO:0000313" key="3">
    <source>
        <dbReference type="Proteomes" id="UP000006591"/>
    </source>
</evidence>
<keyword evidence="3" id="KW-1185">Reference proteome</keyword>
<accession>A0A0E0HJA0</accession>
<feature type="region of interest" description="Disordered" evidence="1">
    <location>
        <begin position="68"/>
        <end position="125"/>
    </location>
</feature>
<reference evidence="2" key="1">
    <citation type="submission" date="2015-04" db="UniProtKB">
        <authorList>
            <consortium name="EnsemblPlants"/>
        </authorList>
    </citation>
    <scope>IDENTIFICATION</scope>
    <source>
        <strain evidence="2">SL10</strain>
    </source>
</reference>
<evidence type="ECO:0000313" key="2">
    <source>
        <dbReference type="EnsemblPlants" id="ONIVA05G29900.1"/>
    </source>
</evidence>
<dbReference type="AlphaFoldDB" id="A0A0E0HJA0"/>
<organism evidence="2">
    <name type="scientific">Oryza nivara</name>
    <name type="common">Indian wild rice</name>
    <name type="synonym">Oryza sativa f. spontanea</name>
    <dbReference type="NCBI Taxonomy" id="4536"/>
    <lineage>
        <taxon>Eukaryota</taxon>
        <taxon>Viridiplantae</taxon>
        <taxon>Streptophyta</taxon>
        <taxon>Embryophyta</taxon>
        <taxon>Tracheophyta</taxon>
        <taxon>Spermatophyta</taxon>
        <taxon>Magnoliopsida</taxon>
        <taxon>Liliopsida</taxon>
        <taxon>Poales</taxon>
        <taxon>Poaceae</taxon>
        <taxon>BOP clade</taxon>
        <taxon>Oryzoideae</taxon>
        <taxon>Oryzeae</taxon>
        <taxon>Oryzinae</taxon>
        <taxon>Oryza</taxon>
    </lineage>
</organism>
<evidence type="ECO:0000256" key="1">
    <source>
        <dbReference type="SAM" id="MobiDB-lite"/>
    </source>
</evidence>
<sequence>MGGRAMAFAAPNKLDLGAGALPKCPECESDPTRTESSETQAGRPLLSPLLSPRLSSLLLLLLSFPPPLPPATPAPLHRPPPRPPPPPTHPFASLPSPLDRTSTPLRPCPVFSPANPNPSSARQSSCGEILLVVEHTLKNPEE</sequence>
<dbReference type="Gramene" id="ONIVA05G29900.1">
    <property type="protein sequence ID" value="ONIVA05G29900.1"/>
    <property type="gene ID" value="ONIVA05G29900"/>
</dbReference>
<dbReference type="OMA" id="FEHVLNP"/>
<dbReference type="Proteomes" id="UP000006591">
    <property type="component" value="Chromosome 5"/>
</dbReference>
<reference evidence="2" key="2">
    <citation type="submission" date="2018-04" db="EMBL/GenBank/DDBJ databases">
        <title>OnivRS2 (Oryza nivara Reference Sequence Version 2).</title>
        <authorList>
            <person name="Zhang J."/>
            <person name="Kudrna D."/>
            <person name="Lee S."/>
            <person name="Talag J."/>
            <person name="Rajasekar S."/>
            <person name="Welchert J."/>
            <person name="Hsing Y.-I."/>
            <person name="Wing R.A."/>
        </authorList>
    </citation>
    <scope>NUCLEOTIDE SEQUENCE [LARGE SCALE GENOMIC DNA]</scope>
    <source>
        <strain evidence="2">SL10</strain>
    </source>
</reference>
<proteinExistence type="predicted"/>
<dbReference type="EnsemblPlants" id="ONIVA05G29900.1">
    <property type="protein sequence ID" value="ONIVA05G29900.1"/>
    <property type="gene ID" value="ONIVA05G29900"/>
</dbReference>
<name>A0A0E0HJA0_ORYNI</name>
<dbReference type="HOGENOM" id="CLU_151552_0_0_1"/>
<protein>
    <submittedName>
        <fullName evidence="2">Uncharacterized protein</fullName>
    </submittedName>
</protein>
<feature type="region of interest" description="Disordered" evidence="1">
    <location>
        <begin position="1"/>
        <end position="47"/>
    </location>
</feature>